<dbReference type="SUPFAM" id="SSF52540">
    <property type="entry name" value="P-loop containing nucleoside triphosphate hydrolases"/>
    <property type="match status" value="1"/>
</dbReference>
<gene>
    <name evidence="4" type="ORF">S01H1_37046</name>
</gene>
<dbReference type="PANTHER" id="PTHR43335:SF4">
    <property type="entry name" value="ABC TRANSPORTER, ATP-BINDING PROTEIN"/>
    <property type="match status" value="1"/>
</dbReference>
<dbReference type="InterPro" id="IPR027417">
    <property type="entry name" value="P-loop_NTPase"/>
</dbReference>
<name>X0VA73_9ZZZZ</name>
<organism evidence="4">
    <name type="scientific">marine sediment metagenome</name>
    <dbReference type="NCBI Taxonomy" id="412755"/>
    <lineage>
        <taxon>unclassified sequences</taxon>
        <taxon>metagenomes</taxon>
        <taxon>ecological metagenomes</taxon>
    </lineage>
</organism>
<accession>X0VA73</accession>
<comment type="similarity">
    <text evidence="1">Belongs to the ABC transporter superfamily.</text>
</comment>
<dbReference type="EMBL" id="BARS01023251">
    <property type="protein sequence ID" value="GAG09398.1"/>
    <property type="molecule type" value="Genomic_DNA"/>
</dbReference>
<evidence type="ECO:0000256" key="1">
    <source>
        <dbReference type="ARBA" id="ARBA00005417"/>
    </source>
</evidence>
<dbReference type="Gene3D" id="3.40.50.300">
    <property type="entry name" value="P-loop containing nucleotide triphosphate hydrolases"/>
    <property type="match status" value="1"/>
</dbReference>
<dbReference type="InterPro" id="IPR003439">
    <property type="entry name" value="ABC_transporter-like_ATP-bd"/>
</dbReference>
<keyword evidence="2" id="KW-0813">Transport</keyword>
<dbReference type="PANTHER" id="PTHR43335">
    <property type="entry name" value="ABC TRANSPORTER, ATP-BINDING PROTEIN"/>
    <property type="match status" value="1"/>
</dbReference>
<feature type="non-terminal residue" evidence="4">
    <location>
        <position position="114"/>
    </location>
</feature>
<dbReference type="AlphaFoldDB" id="X0VA73"/>
<dbReference type="GO" id="GO:0016887">
    <property type="term" value="F:ATP hydrolysis activity"/>
    <property type="evidence" value="ECO:0007669"/>
    <property type="project" value="InterPro"/>
</dbReference>
<reference evidence="4" key="1">
    <citation type="journal article" date="2014" name="Front. Microbiol.">
        <title>High frequency of phylogenetically diverse reductive dehalogenase-homologous genes in deep subseafloor sedimentary metagenomes.</title>
        <authorList>
            <person name="Kawai M."/>
            <person name="Futagami T."/>
            <person name="Toyoda A."/>
            <person name="Takaki Y."/>
            <person name="Nishi S."/>
            <person name="Hori S."/>
            <person name="Arai W."/>
            <person name="Tsubouchi T."/>
            <person name="Morono Y."/>
            <person name="Uchiyama I."/>
            <person name="Ito T."/>
            <person name="Fujiyama A."/>
            <person name="Inagaki F."/>
            <person name="Takami H."/>
        </authorList>
    </citation>
    <scope>NUCLEOTIDE SEQUENCE</scope>
    <source>
        <strain evidence="4">Expedition CK06-06</strain>
    </source>
</reference>
<evidence type="ECO:0000256" key="2">
    <source>
        <dbReference type="ARBA" id="ARBA00022448"/>
    </source>
</evidence>
<proteinExistence type="inferred from homology"/>
<protein>
    <recommendedName>
        <fullName evidence="3">ABC transporter domain-containing protein</fullName>
    </recommendedName>
</protein>
<evidence type="ECO:0000313" key="4">
    <source>
        <dbReference type="EMBL" id="GAG09398.1"/>
    </source>
</evidence>
<comment type="caution">
    <text evidence="4">The sequence shown here is derived from an EMBL/GenBank/DDBJ whole genome shotgun (WGS) entry which is preliminary data.</text>
</comment>
<feature type="domain" description="ABC transporter" evidence="3">
    <location>
        <begin position="18"/>
        <end position="90"/>
    </location>
</feature>
<dbReference type="Pfam" id="PF00005">
    <property type="entry name" value="ABC_tran"/>
    <property type="match status" value="1"/>
</dbReference>
<evidence type="ECO:0000259" key="3">
    <source>
        <dbReference type="Pfam" id="PF00005"/>
    </source>
</evidence>
<dbReference type="GO" id="GO:0005524">
    <property type="term" value="F:ATP binding"/>
    <property type="evidence" value="ECO:0007669"/>
    <property type="project" value="InterPro"/>
</dbReference>
<sequence length="114" mass="12900">MIRVENLTKYYGERLAVDDISFSVEKGEIVGLLGPNAAGKTTTMRILTGFLMPTRGDTWVADCNMVDNSLEGRRHIGYLPEAIPLYTDMATRSYLEFVARLRGLDKDRIKTRIE</sequence>